<dbReference type="Gene3D" id="1.10.3210.10">
    <property type="entry name" value="Hypothetical protein af1432"/>
    <property type="match status" value="1"/>
</dbReference>
<dbReference type="AlphaFoldDB" id="A0A5P8M4Z5"/>
<dbReference type="Pfam" id="PF01966">
    <property type="entry name" value="HD"/>
    <property type="match status" value="1"/>
</dbReference>
<evidence type="ECO:0000313" key="4">
    <source>
        <dbReference type="EMBL" id="MEE6714238.1"/>
    </source>
</evidence>
<dbReference type="RefSeq" id="WP_152260583.1">
    <property type="nucleotide sequence ID" value="NZ_CP045143.1"/>
</dbReference>
<dbReference type="GO" id="GO:0004527">
    <property type="term" value="F:exonuclease activity"/>
    <property type="evidence" value="ECO:0007669"/>
    <property type="project" value="UniProtKB-KW"/>
</dbReference>
<evidence type="ECO:0000313" key="5">
    <source>
        <dbReference type="EMBL" id="QFR23171.1"/>
    </source>
</evidence>
<reference evidence="5 6" key="1">
    <citation type="submission" date="2019-10" db="EMBL/GenBank/DDBJ databases">
        <title>The completed genome of Lactobacillus harbinensis M1.</title>
        <authorList>
            <person name="Zheng Y."/>
        </authorList>
    </citation>
    <scope>NUCLEOTIDE SEQUENCE [LARGE SCALE GENOMIC DNA]</scope>
    <source>
        <strain evidence="5 6">M1</strain>
    </source>
</reference>
<gene>
    <name evidence="5" type="ORF">D1010_07010</name>
    <name evidence="4" type="ORF">PS435_00055</name>
</gene>
<evidence type="ECO:0000313" key="6">
    <source>
        <dbReference type="Proteomes" id="UP000326779"/>
    </source>
</evidence>
<accession>A0A5P8M4Z5</accession>
<dbReference type="CDD" id="cd00077">
    <property type="entry name" value="HDc"/>
    <property type="match status" value="1"/>
</dbReference>
<dbReference type="Pfam" id="PF01336">
    <property type="entry name" value="tRNA_anti-codon"/>
    <property type="match status" value="1"/>
</dbReference>
<dbReference type="PANTHER" id="PTHR37294:SF1">
    <property type="entry name" value="3'-5' EXORIBONUCLEASE YHAM"/>
    <property type="match status" value="1"/>
</dbReference>
<dbReference type="PANTHER" id="PTHR37294">
    <property type="entry name" value="3'-5' EXORIBONUCLEASE YHAM"/>
    <property type="match status" value="1"/>
</dbReference>
<dbReference type="SUPFAM" id="SSF109604">
    <property type="entry name" value="HD-domain/PDEase-like"/>
    <property type="match status" value="1"/>
</dbReference>
<dbReference type="FunFam" id="1.10.3210.10:FF:000008">
    <property type="entry name" value="3'-5' exoribonuclease YhaM"/>
    <property type="match status" value="1"/>
</dbReference>
<keyword evidence="2" id="KW-0269">Exonuclease</keyword>
<keyword evidence="2" id="KW-0540">Nuclease</keyword>
<dbReference type="PROSITE" id="PS51831">
    <property type="entry name" value="HD"/>
    <property type="match status" value="1"/>
</dbReference>
<sequence length="318" mass="36063">MTKLLKDFQPNEQLDIPVLIKSADVREAKDGSKYIALVFTDTSGEITAKLWHAAEKATQDFTTGTVVQLTGKREVYQDRPQIRIKHMRVLPESEQDPHAYTPTAPESIEDLQAFVKQTIAEIQQPVWRGIVQYIFGAHWHEFFTYPAAKTNHHAYEGGLAFHTVSMVRLAQKIAPLYHKVNEDLLLAGTLLHDMGKTRELTGPTATQYRPEGNLIGHVVMIDEEIIRACDKLQLDSHSEAVMLLRHMVLAHHGELDYGSPVRPQLIEAELLHQIDQMDASLTMITMALDDTKPGEYSERVFGLDNRRFYQSKPIDDQG</sequence>
<dbReference type="Proteomes" id="UP001330016">
    <property type="component" value="Unassembled WGS sequence"/>
</dbReference>
<dbReference type="GO" id="GO:0031125">
    <property type="term" value="P:rRNA 3'-end processing"/>
    <property type="evidence" value="ECO:0007669"/>
    <property type="project" value="TreeGrafter"/>
</dbReference>
<dbReference type="EMBL" id="CP045143">
    <property type="protein sequence ID" value="QFR23171.1"/>
    <property type="molecule type" value="Genomic_DNA"/>
</dbReference>
<dbReference type="InterPro" id="IPR050798">
    <property type="entry name" value="YhaM_exoribonuc/phosphodiest"/>
</dbReference>
<dbReference type="GO" id="GO:0003676">
    <property type="term" value="F:nucleic acid binding"/>
    <property type="evidence" value="ECO:0007669"/>
    <property type="project" value="InterPro"/>
</dbReference>
<dbReference type="EMBL" id="JAQSGK010000001">
    <property type="protein sequence ID" value="MEE6714238.1"/>
    <property type="molecule type" value="Genomic_DNA"/>
</dbReference>
<dbReference type="InterPro" id="IPR006674">
    <property type="entry name" value="HD_domain"/>
</dbReference>
<protein>
    <submittedName>
        <fullName evidence="5">HD domain-containing protein</fullName>
    </submittedName>
</protein>
<dbReference type="Proteomes" id="UP000326779">
    <property type="component" value="Chromosome"/>
</dbReference>
<evidence type="ECO:0000259" key="3">
    <source>
        <dbReference type="PROSITE" id="PS51831"/>
    </source>
</evidence>
<dbReference type="SMART" id="SM00471">
    <property type="entry name" value="HDc"/>
    <property type="match status" value="1"/>
</dbReference>
<dbReference type="InterPro" id="IPR012340">
    <property type="entry name" value="NA-bd_OB-fold"/>
</dbReference>
<keyword evidence="1" id="KW-0378">Hydrolase</keyword>
<dbReference type="InterPro" id="IPR003607">
    <property type="entry name" value="HD/PDEase_dom"/>
</dbReference>
<dbReference type="InterPro" id="IPR004365">
    <property type="entry name" value="NA-bd_OB_tRNA"/>
</dbReference>
<reference evidence="4 7" key="2">
    <citation type="submission" date="2023-02" db="EMBL/GenBank/DDBJ databases">
        <title>The predominant lactic acid bacteria and yeasts involved in the spontaneous fermentation of millet during the production of the traditional porridge Hausa koko in Ghana.</title>
        <authorList>
            <person name="Atter A."/>
            <person name="Diaz M."/>
        </authorList>
    </citation>
    <scope>NUCLEOTIDE SEQUENCE [LARGE SCALE GENOMIC DNA]</scope>
    <source>
        <strain evidence="4 7">FI11640</strain>
    </source>
</reference>
<name>A0A5P8M4Z5_9LACO</name>
<feature type="domain" description="HD" evidence="3">
    <location>
        <begin position="159"/>
        <end position="280"/>
    </location>
</feature>
<evidence type="ECO:0000256" key="1">
    <source>
        <dbReference type="ARBA" id="ARBA00022801"/>
    </source>
</evidence>
<organism evidence="5 6">
    <name type="scientific">Schleiferilactobacillus harbinensis</name>
    <dbReference type="NCBI Taxonomy" id="304207"/>
    <lineage>
        <taxon>Bacteria</taxon>
        <taxon>Bacillati</taxon>
        <taxon>Bacillota</taxon>
        <taxon>Bacilli</taxon>
        <taxon>Lactobacillales</taxon>
        <taxon>Lactobacillaceae</taxon>
        <taxon>Schleiferilactobacillus</taxon>
    </lineage>
</organism>
<evidence type="ECO:0000313" key="7">
    <source>
        <dbReference type="Proteomes" id="UP001330016"/>
    </source>
</evidence>
<evidence type="ECO:0000256" key="2">
    <source>
        <dbReference type="ARBA" id="ARBA00022839"/>
    </source>
</evidence>
<keyword evidence="7" id="KW-1185">Reference proteome</keyword>
<dbReference type="Gene3D" id="2.40.50.140">
    <property type="entry name" value="Nucleic acid-binding proteins"/>
    <property type="match status" value="1"/>
</dbReference>
<proteinExistence type="predicted"/>
<dbReference type="CDD" id="cd04492">
    <property type="entry name" value="YhaM_OBF_like"/>
    <property type="match status" value="1"/>
</dbReference>
<dbReference type="KEGG" id="lhb:D1010_07010"/>